<dbReference type="PANTHER" id="PTHR43308:SF1">
    <property type="entry name" value="OUTER MEMBRANE PROTEIN ALPHA"/>
    <property type="match status" value="1"/>
</dbReference>
<proteinExistence type="inferred from homology"/>
<evidence type="ECO:0000313" key="5">
    <source>
        <dbReference type="Proteomes" id="UP001600165"/>
    </source>
</evidence>
<dbReference type="EMBL" id="JBHZOL010000075">
    <property type="protein sequence ID" value="MFE4106891.1"/>
    <property type="molecule type" value="Genomic_DNA"/>
</dbReference>
<evidence type="ECO:0000256" key="2">
    <source>
        <dbReference type="RuleBase" id="RU363072"/>
    </source>
</evidence>
<evidence type="ECO:0000313" key="4">
    <source>
        <dbReference type="EMBL" id="MFE4106891.1"/>
    </source>
</evidence>
<comment type="caution">
    <text evidence="4">The sequence shown here is derived from an EMBL/GenBank/DDBJ whole genome shotgun (WGS) entry which is preliminary data.</text>
</comment>
<dbReference type="Pfam" id="PF04966">
    <property type="entry name" value="OprB"/>
    <property type="match status" value="1"/>
</dbReference>
<dbReference type="InterPro" id="IPR038673">
    <property type="entry name" value="OprB_sf"/>
</dbReference>
<dbReference type="Proteomes" id="UP001600165">
    <property type="component" value="Unassembled WGS sequence"/>
</dbReference>
<dbReference type="Gene3D" id="2.40.160.180">
    <property type="entry name" value="Carbohydrate-selective porin OprB"/>
    <property type="match status" value="1"/>
</dbReference>
<keyword evidence="5" id="KW-1185">Reference proteome</keyword>
<dbReference type="InterPro" id="IPR001119">
    <property type="entry name" value="SLH_dom"/>
</dbReference>
<dbReference type="NCBIfam" id="NF033921">
    <property type="entry name" value="por_somb"/>
    <property type="match status" value="1"/>
</dbReference>
<dbReference type="PANTHER" id="PTHR43308">
    <property type="entry name" value="OUTER MEMBRANE PROTEIN ALPHA-RELATED"/>
    <property type="match status" value="1"/>
</dbReference>
<evidence type="ECO:0000259" key="3">
    <source>
        <dbReference type="PROSITE" id="PS51272"/>
    </source>
</evidence>
<protein>
    <submittedName>
        <fullName evidence="4">Iron uptake porin</fullName>
    </submittedName>
</protein>
<name>A0ABW6IFF8_9CYAN</name>
<feature type="domain" description="SLH" evidence="3">
    <location>
        <begin position="103"/>
        <end position="167"/>
    </location>
</feature>
<evidence type="ECO:0000256" key="1">
    <source>
        <dbReference type="ARBA" id="ARBA00008769"/>
    </source>
</evidence>
<organism evidence="4 5">
    <name type="scientific">Almyronema epifaneia S1</name>
    <dbReference type="NCBI Taxonomy" id="2991925"/>
    <lineage>
        <taxon>Bacteria</taxon>
        <taxon>Bacillati</taxon>
        <taxon>Cyanobacteriota</taxon>
        <taxon>Cyanophyceae</taxon>
        <taxon>Nodosilineales</taxon>
        <taxon>Nodosilineaceae</taxon>
        <taxon>Almyronema</taxon>
        <taxon>Almyronema epifaneia</taxon>
    </lineage>
</organism>
<reference evidence="4 5" key="1">
    <citation type="submission" date="2024-10" db="EMBL/GenBank/DDBJ databases">
        <authorList>
            <person name="Ratan Roy A."/>
            <person name="Morales Sandoval P.H."/>
            <person name="De Los Santos Villalobos S."/>
            <person name="Chakraborty S."/>
            <person name="Mukherjee J."/>
        </authorList>
    </citation>
    <scope>NUCLEOTIDE SEQUENCE [LARGE SCALE GENOMIC DNA]</scope>
    <source>
        <strain evidence="4 5">S1</strain>
    </source>
</reference>
<dbReference type="RefSeq" id="WP_377965087.1">
    <property type="nucleotide sequence ID" value="NZ_JBHZOL010000075.1"/>
</dbReference>
<accession>A0ABW6IFF8</accession>
<dbReference type="InterPro" id="IPR047684">
    <property type="entry name" value="Por_som-like"/>
</dbReference>
<gene>
    <name evidence="4" type="ORF">ACFVKH_11420</name>
</gene>
<comment type="similarity">
    <text evidence="1 2">Belongs to the OprB family.</text>
</comment>
<dbReference type="InterPro" id="IPR007049">
    <property type="entry name" value="Carb-sel_porin_OprB"/>
</dbReference>
<dbReference type="PROSITE" id="PS51272">
    <property type="entry name" value="SLH"/>
    <property type="match status" value="1"/>
</dbReference>
<dbReference type="Pfam" id="PF00395">
    <property type="entry name" value="SLH"/>
    <property type="match status" value="1"/>
</dbReference>
<sequence length="582" mass="61713">MGFTLFNPPIEHVLVERRFATFAPVSFTDYPKSWNMAGLTTGQFSILRSLPAVGLGLWLLSPTPPGCAQPPPLAQTFNPQGEQTEAFEAEHFSLASTASAQPTVTQLTDVAPTDWAFQALQNLVERYDCLVDYGDGTFRGDRRLTRFEFAAALNACVTAVIAQTAGEPMTENDLQVLQGLQQAFADELGLFDSRLTALEGQTAALSTQSFSTTTQLRGEIVLSVEQLGGGDQPNGSGDRLPQALTFGSRARFNLDTSFTGQDLLRLRLDVLNPAVLNAKATGTQMTRLAFDRSNQNEVDIGSFFYRFPLGEALSVQVDAAQGTYSMNVLPTFNPGIASGISGAVSRFGRFSPIYYQGFPGVGITGQYDFGERVSLAVGYLSRENTASDPTVGIFGGGYTALAQLAIYPSKTTALGLTYAHSYYPPGAVAVAGGTGSRLANAPFGNLATSADHLGLESSLRLGSGVNLSGWAGLSFATAEASSGAIAAGDAATLFNWALTLGLPNLGGRGNLGGLIVGQPPKVTANSGGAIDGASAWHLETFYRYQLNEHIALIPGFFVVLNPEHDSANEAIWLASFRTVFQF</sequence>
<dbReference type="InterPro" id="IPR051465">
    <property type="entry name" value="Cell_Envelope_Struct_Comp"/>
</dbReference>